<evidence type="ECO:0000313" key="8">
    <source>
        <dbReference type="Proteomes" id="UP000826513"/>
    </source>
</evidence>
<feature type="domain" description="HTH gntR-type" evidence="4">
    <location>
        <begin position="7"/>
        <end position="74"/>
    </location>
</feature>
<dbReference type="GO" id="GO:0003677">
    <property type="term" value="F:DNA binding"/>
    <property type="evidence" value="ECO:0007669"/>
    <property type="project" value="UniProtKB-KW"/>
</dbReference>
<protein>
    <submittedName>
        <fullName evidence="5">GntR family transcriptional regulator</fullName>
    </submittedName>
</protein>
<dbReference type="InterPro" id="IPR008920">
    <property type="entry name" value="TF_FadR/GntR_C"/>
</dbReference>
<dbReference type="AlphaFoldDB" id="A0A4D7DVB0"/>
<dbReference type="SMART" id="SM00345">
    <property type="entry name" value="HTH_GNTR"/>
    <property type="match status" value="1"/>
</dbReference>
<dbReference type="InterPro" id="IPR036390">
    <property type="entry name" value="WH_DNA-bd_sf"/>
</dbReference>
<dbReference type="Gene3D" id="1.20.120.530">
    <property type="entry name" value="GntR ligand-binding domain-like"/>
    <property type="match status" value="1"/>
</dbReference>
<dbReference type="PRINTS" id="PR00035">
    <property type="entry name" value="HTHGNTR"/>
</dbReference>
<dbReference type="CDD" id="cd07377">
    <property type="entry name" value="WHTH_GntR"/>
    <property type="match status" value="1"/>
</dbReference>
<organism evidence="5 7">
    <name type="scientific">Agrobacterium larrymoorei</name>
    <dbReference type="NCBI Taxonomy" id="160699"/>
    <lineage>
        <taxon>Bacteria</taxon>
        <taxon>Pseudomonadati</taxon>
        <taxon>Pseudomonadota</taxon>
        <taxon>Alphaproteobacteria</taxon>
        <taxon>Hyphomicrobiales</taxon>
        <taxon>Rhizobiaceae</taxon>
        <taxon>Rhizobium/Agrobacterium group</taxon>
        <taxon>Agrobacterium</taxon>
    </lineage>
</organism>
<dbReference type="GO" id="GO:0003700">
    <property type="term" value="F:DNA-binding transcription factor activity"/>
    <property type="evidence" value="ECO:0007669"/>
    <property type="project" value="InterPro"/>
</dbReference>
<dbReference type="Pfam" id="PF07729">
    <property type="entry name" value="FCD"/>
    <property type="match status" value="1"/>
</dbReference>
<evidence type="ECO:0000256" key="3">
    <source>
        <dbReference type="ARBA" id="ARBA00023163"/>
    </source>
</evidence>
<accession>A0A4D7DVB0</accession>
<dbReference type="SUPFAM" id="SSF48008">
    <property type="entry name" value="GntR ligand-binding domain-like"/>
    <property type="match status" value="1"/>
</dbReference>
<gene>
    <name evidence="5" type="ORF">CFBP5473_15975</name>
    <name evidence="6" type="ORF">J5285_16710</name>
</gene>
<dbReference type="SMART" id="SM00895">
    <property type="entry name" value="FCD"/>
    <property type="match status" value="1"/>
</dbReference>
<dbReference type="EMBL" id="CP072168">
    <property type="protein sequence ID" value="QYA09043.1"/>
    <property type="molecule type" value="Genomic_DNA"/>
</dbReference>
<keyword evidence="2" id="KW-0238">DNA-binding</keyword>
<reference evidence="6 8" key="2">
    <citation type="submission" date="2021-03" db="EMBL/GenBank/DDBJ databases">
        <title>Rapid diversification of plasmids in a genus of pathogenic and nitrogen fixing bacteria.</title>
        <authorList>
            <person name="Weisberg A.J."/>
            <person name="Miller M."/>
            <person name="Ream W."/>
            <person name="Grunwald N.J."/>
            <person name="Chang J.H."/>
        </authorList>
    </citation>
    <scope>NUCLEOTIDE SEQUENCE [LARGE SCALE GENOMIC DNA]</scope>
    <source>
        <strain evidence="6 8">AF3.44</strain>
    </source>
</reference>
<evidence type="ECO:0000256" key="2">
    <source>
        <dbReference type="ARBA" id="ARBA00023125"/>
    </source>
</evidence>
<dbReference type="PROSITE" id="PS50949">
    <property type="entry name" value="HTH_GNTR"/>
    <property type="match status" value="1"/>
</dbReference>
<dbReference type="STRING" id="1367849.GCA_000518585_04468"/>
<dbReference type="PANTHER" id="PTHR43537:SF49">
    <property type="entry name" value="TRANSCRIPTIONAL REGULATORY PROTEIN"/>
    <property type="match status" value="1"/>
</dbReference>
<dbReference type="Proteomes" id="UP000298545">
    <property type="component" value="Chromosome linear"/>
</dbReference>
<dbReference type="Proteomes" id="UP000826513">
    <property type="component" value="Chromosome 2"/>
</dbReference>
<keyword evidence="8" id="KW-1185">Reference proteome</keyword>
<proteinExistence type="predicted"/>
<evidence type="ECO:0000259" key="4">
    <source>
        <dbReference type="PROSITE" id="PS50949"/>
    </source>
</evidence>
<evidence type="ECO:0000313" key="6">
    <source>
        <dbReference type="EMBL" id="QYA09043.1"/>
    </source>
</evidence>
<dbReference type="SUPFAM" id="SSF46785">
    <property type="entry name" value="Winged helix' DNA-binding domain"/>
    <property type="match status" value="1"/>
</dbReference>
<evidence type="ECO:0000256" key="1">
    <source>
        <dbReference type="ARBA" id="ARBA00023015"/>
    </source>
</evidence>
<dbReference type="InterPro" id="IPR011711">
    <property type="entry name" value="GntR_C"/>
</dbReference>
<keyword evidence="1" id="KW-0805">Transcription regulation</keyword>
<dbReference type="RefSeq" id="WP_027676976.1">
    <property type="nucleotide sequence ID" value="NZ_CP039692.1"/>
</dbReference>
<keyword evidence="3" id="KW-0804">Transcription</keyword>
<evidence type="ECO:0000313" key="7">
    <source>
        <dbReference type="Proteomes" id="UP000298545"/>
    </source>
</evidence>
<dbReference type="KEGG" id="alf:CFBP5473_15975"/>
<evidence type="ECO:0000313" key="5">
    <source>
        <dbReference type="EMBL" id="QCI99497.1"/>
    </source>
</evidence>
<dbReference type="InterPro" id="IPR036388">
    <property type="entry name" value="WH-like_DNA-bd_sf"/>
</dbReference>
<dbReference type="EMBL" id="CP039692">
    <property type="protein sequence ID" value="QCI99497.1"/>
    <property type="molecule type" value="Genomic_DNA"/>
</dbReference>
<dbReference type="Pfam" id="PF00392">
    <property type="entry name" value="GntR"/>
    <property type="match status" value="1"/>
</dbReference>
<dbReference type="PANTHER" id="PTHR43537">
    <property type="entry name" value="TRANSCRIPTIONAL REGULATOR, GNTR FAMILY"/>
    <property type="match status" value="1"/>
</dbReference>
<reference evidence="5 7" key="1">
    <citation type="submission" date="2019-04" db="EMBL/GenBank/DDBJ databases">
        <title>Complete genome sequence of Agrobacterium larrymoorei CFBP5473.</title>
        <authorList>
            <person name="Haryono M."/>
            <person name="Chou L."/>
            <person name="Lin Y.-C."/>
            <person name="Lai E.-M."/>
            <person name="Kuo C.-H."/>
        </authorList>
    </citation>
    <scope>NUCLEOTIDE SEQUENCE [LARGE SCALE GENOMIC DNA]</scope>
    <source>
        <strain evidence="5 7">CFBP5473</strain>
    </source>
</reference>
<dbReference type="OrthoDB" id="7192778at2"/>
<sequence length="244" mass="26923">MKQNDAATHGRRAVIELREKIISGELPGGMRLFEVSLAEKLDISRTPVREALSRLAEEGLLDRLPSGGFIVRRFGYADVVDSIELRGVMEGMAARLAAERGAAPEALAAMKETVEKLDACFGIEQDDVDFDKYSDLNEIFHHQLAALSGSDIVRREVERASSLPFASPSAFLPDKADIAAFRRSLRSAQAQHHALVEAIGAREGSRAEWLAREHARTARRNLEYIFGEDPGLLKKIPGLAIIHR</sequence>
<dbReference type="Gene3D" id="1.10.10.10">
    <property type="entry name" value="Winged helix-like DNA-binding domain superfamily/Winged helix DNA-binding domain"/>
    <property type="match status" value="1"/>
</dbReference>
<dbReference type="InterPro" id="IPR000524">
    <property type="entry name" value="Tscrpt_reg_HTH_GntR"/>
</dbReference>
<name>A0A4D7DVB0_9HYPH</name>